<comment type="similarity">
    <text evidence="2 7">Belongs to the enoyl-CoA hydratase/isomerase family.</text>
</comment>
<dbReference type="CDD" id="cd06558">
    <property type="entry name" value="crotonase-like"/>
    <property type="match status" value="1"/>
</dbReference>
<dbReference type="AlphaFoldDB" id="A0A833M8L1"/>
<proteinExistence type="inferred from homology"/>
<dbReference type="InterPro" id="IPR018376">
    <property type="entry name" value="Enoyl-CoA_hyd/isom_CS"/>
</dbReference>
<keyword evidence="9" id="KW-1185">Reference proteome</keyword>
<evidence type="ECO:0000256" key="5">
    <source>
        <dbReference type="ARBA" id="ARBA00050624"/>
    </source>
</evidence>
<comment type="subunit">
    <text evidence="3">Homotetramer.</text>
</comment>
<dbReference type="RefSeq" id="WP_151864542.1">
    <property type="nucleotide sequence ID" value="NZ_WBZB01000004.1"/>
</dbReference>
<comment type="catalytic activity">
    <reaction evidence="5">
        <text>a short-chain (3S)-3-hydroxyacyl-CoA = a short-chain (2E)-enoyl-CoA + H2O</text>
        <dbReference type="Rhea" id="RHEA:52664"/>
        <dbReference type="ChEBI" id="CHEBI:15377"/>
        <dbReference type="ChEBI" id="CHEBI:87488"/>
        <dbReference type="ChEBI" id="CHEBI:136760"/>
        <dbReference type="EC" id="4.2.1.150"/>
    </reaction>
</comment>
<dbReference type="PANTHER" id="PTHR11941:SF54">
    <property type="entry name" value="ENOYL-COA HYDRATASE, MITOCHONDRIAL"/>
    <property type="match status" value="1"/>
</dbReference>
<evidence type="ECO:0000256" key="4">
    <source>
        <dbReference type="ARBA" id="ARBA00023239"/>
    </source>
</evidence>
<dbReference type="EMBL" id="WBZB01000004">
    <property type="protein sequence ID" value="KAB3533216.1"/>
    <property type="molecule type" value="Genomic_DNA"/>
</dbReference>
<keyword evidence="4" id="KW-0456">Lyase</keyword>
<dbReference type="Pfam" id="PF00378">
    <property type="entry name" value="ECH_1"/>
    <property type="match status" value="1"/>
</dbReference>
<evidence type="ECO:0000256" key="2">
    <source>
        <dbReference type="ARBA" id="ARBA00005254"/>
    </source>
</evidence>
<evidence type="ECO:0000256" key="1">
    <source>
        <dbReference type="ARBA" id="ARBA00005086"/>
    </source>
</evidence>
<protein>
    <recommendedName>
        <fullName evidence="6">short-chain-enoyl-CoA hydratase</fullName>
        <ecNumber evidence="6">4.2.1.150</ecNumber>
    </recommendedName>
</protein>
<dbReference type="InterPro" id="IPR029045">
    <property type="entry name" value="ClpP/crotonase-like_dom_sf"/>
</dbReference>
<dbReference type="GO" id="GO:0018812">
    <property type="term" value="F:3-hydroxyacyl-CoA dehydratase activity"/>
    <property type="evidence" value="ECO:0007669"/>
    <property type="project" value="UniProtKB-EC"/>
</dbReference>
<dbReference type="SUPFAM" id="SSF52096">
    <property type="entry name" value="ClpP/crotonase"/>
    <property type="match status" value="1"/>
</dbReference>
<name>A0A833M8L1_9FIRM</name>
<evidence type="ECO:0000256" key="6">
    <source>
        <dbReference type="ARBA" id="ARBA00067035"/>
    </source>
</evidence>
<dbReference type="InterPro" id="IPR014748">
    <property type="entry name" value="Enoyl-CoA_hydra_C"/>
</dbReference>
<dbReference type="OrthoDB" id="9775794at2"/>
<gene>
    <name evidence="8" type="ORF">F8153_01320</name>
</gene>
<dbReference type="PANTHER" id="PTHR11941">
    <property type="entry name" value="ENOYL-COA HYDRATASE-RELATED"/>
    <property type="match status" value="1"/>
</dbReference>
<evidence type="ECO:0000313" key="8">
    <source>
        <dbReference type="EMBL" id="KAB3533216.1"/>
    </source>
</evidence>
<comment type="pathway">
    <text evidence="1">Lipid metabolism; butanoate metabolism.</text>
</comment>
<dbReference type="FunFam" id="1.10.12.10:FF:000001">
    <property type="entry name" value="Probable enoyl-CoA hydratase, mitochondrial"/>
    <property type="match status" value="1"/>
</dbReference>
<evidence type="ECO:0000313" key="9">
    <source>
        <dbReference type="Proteomes" id="UP000465601"/>
    </source>
</evidence>
<dbReference type="Gene3D" id="3.90.226.10">
    <property type="entry name" value="2-enoyl-CoA Hydratase, Chain A, domain 1"/>
    <property type="match status" value="1"/>
</dbReference>
<dbReference type="FunFam" id="3.90.226.10:FF:000009">
    <property type="entry name" value="Carnitinyl-CoA dehydratase"/>
    <property type="match status" value="1"/>
</dbReference>
<dbReference type="EC" id="4.2.1.150" evidence="6"/>
<sequence>MEYQTIKYEVLDDQIGILTLNRSNVLNSINNDMLMELGGFLDTVLKDSIKVLIITGEGKAFAAGADIEAMSIMTSEEARVFAKEGQDIFSRIENLDIPVIAAVNGFALGGGCELAMACDIRIASEKAKFGQPEVGLGTTPGFAGTQRLPQIVGIAKAKELIFTGEIIGAKEAFEIGLVNKVCQPEELMITAIEMAKKVAGNSGVAIKYSKIAINNGYSMNMENGNLLEGNLFALSFAHEDQREGMKAFLEKRKPQFK</sequence>
<dbReference type="InterPro" id="IPR001753">
    <property type="entry name" value="Enoyl-CoA_hydra/iso"/>
</dbReference>
<evidence type="ECO:0000256" key="7">
    <source>
        <dbReference type="RuleBase" id="RU003707"/>
    </source>
</evidence>
<accession>A0A833M8L1</accession>
<dbReference type="Proteomes" id="UP000465601">
    <property type="component" value="Unassembled WGS sequence"/>
</dbReference>
<dbReference type="GO" id="GO:0006635">
    <property type="term" value="P:fatty acid beta-oxidation"/>
    <property type="evidence" value="ECO:0007669"/>
    <property type="project" value="TreeGrafter"/>
</dbReference>
<evidence type="ECO:0000256" key="3">
    <source>
        <dbReference type="ARBA" id="ARBA00011881"/>
    </source>
</evidence>
<organism evidence="8 9">
    <name type="scientific">Alkaliphilus serpentinus</name>
    <dbReference type="NCBI Taxonomy" id="1482731"/>
    <lineage>
        <taxon>Bacteria</taxon>
        <taxon>Bacillati</taxon>
        <taxon>Bacillota</taxon>
        <taxon>Clostridia</taxon>
        <taxon>Peptostreptococcales</taxon>
        <taxon>Natronincolaceae</taxon>
        <taxon>Alkaliphilus</taxon>
    </lineage>
</organism>
<reference evidence="8 9" key="1">
    <citation type="submission" date="2019-10" db="EMBL/GenBank/DDBJ databases">
        <title>Alkaliphilus serpentinus sp. nov. and Alkaliphilus pronyensis sp. nov., two novel anaerobic alkaliphilic species isolated from the serpentinized-hosted hydrothermal field of the Prony Bay (New Caledonia).</title>
        <authorList>
            <person name="Postec A."/>
        </authorList>
    </citation>
    <scope>NUCLEOTIDE SEQUENCE [LARGE SCALE GENOMIC DNA]</scope>
    <source>
        <strain evidence="8 9">LacT</strain>
    </source>
</reference>
<dbReference type="Gene3D" id="1.10.12.10">
    <property type="entry name" value="Lyase 2-enoyl-coa Hydratase, Chain A, domain 2"/>
    <property type="match status" value="1"/>
</dbReference>
<comment type="caution">
    <text evidence="8">The sequence shown here is derived from an EMBL/GenBank/DDBJ whole genome shotgun (WGS) entry which is preliminary data.</text>
</comment>
<dbReference type="PROSITE" id="PS00166">
    <property type="entry name" value="ENOYL_COA_HYDRATASE"/>
    <property type="match status" value="1"/>
</dbReference>